<accession>A0ABR2AF56</accession>
<proteinExistence type="predicted"/>
<dbReference type="Proteomes" id="UP001472677">
    <property type="component" value="Unassembled WGS sequence"/>
</dbReference>
<organism evidence="1 2">
    <name type="scientific">Hibiscus sabdariffa</name>
    <name type="common">roselle</name>
    <dbReference type="NCBI Taxonomy" id="183260"/>
    <lineage>
        <taxon>Eukaryota</taxon>
        <taxon>Viridiplantae</taxon>
        <taxon>Streptophyta</taxon>
        <taxon>Embryophyta</taxon>
        <taxon>Tracheophyta</taxon>
        <taxon>Spermatophyta</taxon>
        <taxon>Magnoliopsida</taxon>
        <taxon>eudicotyledons</taxon>
        <taxon>Gunneridae</taxon>
        <taxon>Pentapetalae</taxon>
        <taxon>rosids</taxon>
        <taxon>malvids</taxon>
        <taxon>Malvales</taxon>
        <taxon>Malvaceae</taxon>
        <taxon>Malvoideae</taxon>
        <taxon>Hibiscus</taxon>
    </lineage>
</organism>
<dbReference type="EMBL" id="JBBPBM010000754">
    <property type="protein sequence ID" value="KAK8491774.1"/>
    <property type="molecule type" value="Genomic_DNA"/>
</dbReference>
<evidence type="ECO:0000313" key="2">
    <source>
        <dbReference type="Proteomes" id="UP001472677"/>
    </source>
</evidence>
<sequence>MIEFTEDVVKELLNGFKAIMDDATNKFLNNFRNDLKVIRETANDVKFDGIEAGTRILLENYSTRNLLEFPEDKGLLENDSTMGLLEHPRDKVMKTKVIDNSKIQE</sequence>
<comment type="caution">
    <text evidence="1">The sequence shown here is derived from an EMBL/GenBank/DDBJ whole genome shotgun (WGS) entry which is preliminary data.</text>
</comment>
<keyword evidence="2" id="KW-1185">Reference proteome</keyword>
<evidence type="ECO:0000313" key="1">
    <source>
        <dbReference type="EMBL" id="KAK8491774.1"/>
    </source>
</evidence>
<reference evidence="1 2" key="1">
    <citation type="journal article" date="2024" name="G3 (Bethesda)">
        <title>Genome assembly of Hibiscus sabdariffa L. provides insights into metabolisms of medicinal natural products.</title>
        <authorList>
            <person name="Kim T."/>
        </authorList>
    </citation>
    <scope>NUCLEOTIDE SEQUENCE [LARGE SCALE GENOMIC DNA]</scope>
    <source>
        <strain evidence="1">TK-2024</strain>
        <tissue evidence="1">Old leaves</tissue>
    </source>
</reference>
<protein>
    <submittedName>
        <fullName evidence="1">Uncharacterized protein</fullName>
    </submittedName>
</protein>
<gene>
    <name evidence="1" type="ORF">V6N12_003652</name>
</gene>
<name>A0ABR2AF56_9ROSI</name>